<organism evidence="1 2">
    <name type="scientific">Nephila pilipes</name>
    <name type="common">Giant wood spider</name>
    <name type="synonym">Nephila maculata</name>
    <dbReference type="NCBI Taxonomy" id="299642"/>
    <lineage>
        <taxon>Eukaryota</taxon>
        <taxon>Metazoa</taxon>
        <taxon>Ecdysozoa</taxon>
        <taxon>Arthropoda</taxon>
        <taxon>Chelicerata</taxon>
        <taxon>Arachnida</taxon>
        <taxon>Araneae</taxon>
        <taxon>Araneomorphae</taxon>
        <taxon>Entelegynae</taxon>
        <taxon>Araneoidea</taxon>
        <taxon>Nephilidae</taxon>
        <taxon>Nephila</taxon>
    </lineage>
</organism>
<reference evidence="1" key="1">
    <citation type="submission" date="2020-08" db="EMBL/GenBank/DDBJ databases">
        <title>Multicomponent nature underlies the extraordinary mechanical properties of spider dragline silk.</title>
        <authorList>
            <person name="Kono N."/>
            <person name="Nakamura H."/>
            <person name="Mori M."/>
            <person name="Yoshida Y."/>
            <person name="Ohtoshi R."/>
            <person name="Malay A.D."/>
            <person name="Moran D.A.P."/>
            <person name="Tomita M."/>
            <person name="Numata K."/>
            <person name="Arakawa K."/>
        </authorList>
    </citation>
    <scope>NUCLEOTIDE SEQUENCE</scope>
</reference>
<dbReference type="Proteomes" id="UP000887013">
    <property type="component" value="Unassembled WGS sequence"/>
</dbReference>
<dbReference type="AlphaFoldDB" id="A0A8X6NLF1"/>
<comment type="caution">
    <text evidence="1">The sequence shown here is derived from an EMBL/GenBank/DDBJ whole genome shotgun (WGS) entry which is preliminary data.</text>
</comment>
<proteinExistence type="predicted"/>
<gene>
    <name evidence="1" type="ORF">NPIL_208271</name>
</gene>
<protein>
    <submittedName>
        <fullName evidence="1">Uncharacterized protein</fullName>
    </submittedName>
</protein>
<name>A0A8X6NLF1_NEPPI</name>
<dbReference type="EMBL" id="BMAW01059014">
    <property type="protein sequence ID" value="GFT19104.1"/>
    <property type="molecule type" value="Genomic_DNA"/>
</dbReference>
<evidence type="ECO:0000313" key="2">
    <source>
        <dbReference type="Proteomes" id="UP000887013"/>
    </source>
</evidence>
<keyword evidence="2" id="KW-1185">Reference proteome</keyword>
<accession>A0A8X6NLF1</accession>
<sequence length="97" mass="10531">MNALTEDSCGTCAVSLEQGPNLRRKHSGFANFFSYPPPSTTPFILLWKSIHICSENMLPASTISPLSTSFNGGFRNSLLDNGLPRLLLLTCMNVGVL</sequence>
<evidence type="ECO:0000313" key="1">
    <source>
        <dbReference type="EMBL" id="GFT19104.1"/>
    </source>
</evidence>